<dbReference type="GO" id="GO:0043565">
    <property type="term" value="F:sequence-specific DNA binding"/>
    <property type="evidence" value="ECO:0007669"/>
    <property type="project" value="InterPro"/>
</dbReference>
<dbReference type="InterPro" id="IPR009057">
    <property type="entry name" value="Homeodomain-like_sf"/>
</dbReference>
<dbReference type="SMART" id="SM00342">
    <property type="entry name" value="HTH_ARAC"/>
    <property type="match status" value="1"/>
</dbReference>
<evidence type="ECO:0000256" key="2">
    <source>
        <dbReference type="ARBA" id="ARBA00023125"/>
    </source>
</evidence>
<dbReference type="SUPFAM" id="SSF46689">
    <property type="entry name" value="Homeodomain-like"/>
    <property type="match status" value="2"/>
</dbReference>
<dbReference type="Pfam" id="PF12833">
    <property type="entry name" value="HTH_18"/>
    <property type="match status" value="1"/>
</dbReference>
<dbReference type="InterPro" id="IPR032783">
    <property type="entry name" value="AraC_lig"/>
</dbReference>
<dbReference type="Gene3D" id="1.10.10.60">
    <property type="entry name" value="Homeodomain-like"/>
    <property type="match status" value="1"/>
</dbReference>
<feature type="domain" description="HTH araC/xylS-type" evidence="4">
    <location>
        <begin position="214"/>
        <end position="312"/>
    </location>
</feature>
<dbReference type="InterPro" id="IPR050204">
    <property type="entry name" value="AraC_XylS_family_regulators"/>
</dbReference>
<dbReference type="AlphaFoldDB" id="A0A8J2XJ70"/>
<reference evidence="5" key="2">
    <citation type="submission" date="2020-09" db="EMBL/GenBank/DDBJ databases">
        <authorList>
            <person name="Sun Q."/>
            <person name="Zhou Y."/>
        </authorList>
    </citation>
    <scope>NUCLEOTIDE SEQUENCE</scope>
    <source>
        <strain evidence="5">CGMCC 1.12785</strain>
    </source>
</reference>
<protein>
    <submittedName>
        <fullName evidence="5">AraC family transcriptional regulator</fullName>
    </submittedName>
</protein>
<keyword evidence="6" id="KW-1185">Reference proteome</keyword>
<dbReference type="RefSeq" id="WP_188549190.1">
    <property type="nucleotide sequence ID" value="NZ_BMFY01000001.1"/>
</dbReference>
<dbReference type="GO" id="GO:0003700">
    <property type="term" value="F:DNA-binding transcription factor activity"/>
    <property type="evidence" value="ECO:0007669"/>
    <property type="project" value="InterPro"/>
</dbReference>
<evidence type="ECO:0000313" key="5">
    <source>
        <dbReference type="EMBL" id="GGA04059.1"/>
    </source>
</evidence>
<sequence length="318" mass="33666">MDTLTEVLDDIRSAGALLGKNLLSPPWAISVRDRASMTLVVMVRGDGWIVSGEGAATRLRSRDLAVVTGAAPFTVTSEADAVPAPCYVVGEAGVCTDAAGTPLPEESIGLGVRTCGTAPDGEHALLTGSYAAAGRIADRLLNALPPVLVVPREAVRSAPLGLLEAEIDREAPGQQAVLDRLLDLVLIGTLRDWFDLPGVRAPQWYHAAGDPIIGPALKAIHEDPARPWTVGGLARRAQVSRATFARRFAELMGEPPISYLTGWRLCLAADLLQAGDDTVEAIARQVGYANAYALSAAFTREYGIRPRDYRRTAGDPAA</sequence>
<dbReference type="EMBL" id="BMFY01000001">
    <property type="protein sequence ID" value="GGA04059.1"/>
    <property type="molecule type" value="Genomic_DNA"/>
</dbReference>
<comment type="caution">
    <text evidence="5">The sequence shown here is derived from an EMBL/GenBank/DDBJ whole genome shotgun (WGS) entry which is preliminary data.</text>
</comment>
<accession>A0A8J2XJ70</accession>
<evidence type="ECO:0000259" key="4">
    <source>
        <dbReference type="PROSITE" id="PS01124"/>
    </source>
</evidence>
<evidence type="ECO:0000256" key="1">
    <source>
        <dbReference type="ARBA" id="ARBA00023015"/>
    </source>
</evidence>
<organism evidence="5 6">
    <name type="scientific">Sediminivirga luteola</name>
    <dbReference type="NCBI Taxonomy" id="1774748"/>
    <lineage>
        <taxon>Bacteria</taxon>
        <taxon>Bacillati</taxon>
        <taxon>Actinomycetota</taxon>
        <taxon>Actinomycetes</taxon>
        <taxon>Micrococcales</taxon>
        <taxon>Brevibacteriaceae</taxon>
        <taxon>Sediminivirga</taxon>
    </lineage>
</organism>
<dbReference type="PROSITE" id="PS01124">
    <property type="entry name" value="HTH_ARAC_FAMILY_2"/>
    <property type="match status" value="1"/>
</dbReference>
<evidence type="ECO:0000256" key="3">
    <source>
        <dbReference type="ARBA" id="ARBA00023163"/>
    </source>
</evidence>
<dbReference type="PANTHER" id="PTHR46796:SF13">
    <property type="entry name" value="HTH-TYPE TRANSCRIPTIONAL ACTIVATOR RHAS"/>
    <property type="match status" value="1"/>
</dbReference>
<keyword evidence="1" id="KW-0805">Transcription regulation</keyword>
<name>A0A8J2XJ70_9MICO</name>
<dbReference type="Pfam" id="PF12852">
    <property type="entry name" value="Cupin_6"/>
    <property type="match status" value="1"/>
</dbReference>
<keyword evidence="3" id="KW-0804">Transcription</keyword>
<reference evidence="5" key="1">
    <citation type="journal article" date="2014" name="Int. J. Syst. Evol. Microbiol.">
        <title>Complete genome sequence of Corynebacterium casei LMG S-19264T (=DSM 44701T), isolated from a smear-ripened cheese.</title>
        <authorList>
            <consortium name="US DOE Joint Genome Institute (JGI-PGF)"/>
            <person name="Walter F."/>
            <person name="Albersmeier A."/>
            <person name="Kalinowski J."/>
            <person name="Ruckert C."/>
        </authorList>
    </citation>
    <scope>NUCLEOTIDE SEQUENCE</scope>
    <source>
        <strain evidence="5">CGMCC 1.12785</strain>
    </source>
</reference>
<keyword evidence="2" id="KW-0238">DNA-binding</keyword>
<dbReference type="Proteomes" id="UP000616114">
    <property type="component" value="Unassembled WGS sequence"/>
</dbReference>
<gene>
    <name evidence="5" type="ORF">GCM10011333_03560</name>
</gene>
<proteinExistence type="predicted"/>
<dbReference type="InterPro" id="IPR018060">
    <property type="entry name" value="HTH_AraC"/>
</dbReference>
<evidence type="ECO:0000313" key="6">
    <source>
        <dbReference type="Proteomes" id="UP000616114"/>
    </source>
</evidence>
<dbReference type="PANTHER" id="PTHR46796">
    <property type="entry name" value="HTH-TYPE TRANSCRIPTIONAL ACTIVATOR RHAS-RELATED"/>
    <property type="match status" value="1"/>
</dbReference>